<evidence type="ECO:0000256" key="1">
    <source>
        <dbReference type="ARBA" id="ARBA00004141"/>
    </source>
</evidence>
<organism evidence="7 8">
    <name type="scientific">Priapulus caudatus</name>
    <name type="common">Priapulid worm</name>
    <dbReference type="NCBI Taxonomy" id="37621"/>
    <lineage>
        <taxon>Eukaryota</taxon>
        <taxon>Metazoa</taxon>
        <taxon>Ecdysozoa</taxon>
        <taxon>Scalidophora</taxon>
        <taxon>Priapulida</taxon>
        <taxon>Priapulimorpha</taxon>
        <taxon>Priapulimorphida</taxon>
        <taxon>Priapulidae</taxon>
        <taxon>Priapulus</taxon>
    </lineage>
</organism>
<dbReference type="InterPro" id="IPR012446">
    <property type="entry name" value="CRAC_channel"/>
</dbReference>
<dbReference type="Gene3D" id="1.20.140.140">
    <property type="entry name" value="Calcium release-activated calcium channel protein Orai"/>
    <property type="match status" value="1"/>
</dbReference>
<protein>
    <submittedName>
        <fullName evidence="8">Protein orai-3-like</fullName>
    </submittedName>
</protein>
<feature type="transmembrane region" description="Helical" evidence="6">
    <location>
        <begin position="51"/>
        <end position="72"/>
    </location>
</feature>
<keyword evidence="4 6" id="KW-1133">Transmembrane helix</keyword>
<reference evidence="8" key="1">
    <citation type="submission" date="2025-08" db="UniProtKB">
        <authorList>
            <consortium name="RefSeq"/>
        </authorList>
    </citation>
    <scope>IDENTIFICATION</scope>
</reference>
<dbReference type="Pfam" id="PF07856">
    <property type="entry name" value="Orai-1"/>
    <property type="match status" value="1"/>
</dbReference>
<name>A0ABM1EXS1_PRICU</name>
<dbReference type="Proteomes" id="UP000695022">
    <property type="component" value="Unplaced"/>
</dbReference>
<keyword evidence="3 6" id="KW-0812">Transmembrane</keyword>
<evidence type="ECO:0000256" key="6">
    <source>
        <dbReference type="SAM" id="Phobius"/>
    </source>
</evidence>
<sequence>MIGSKKYYEEALLQQLLKEFLKHPSVMKNPVSSPEALSYRRLHLGRSKLRASHSTSALLSGFALIAMIELNLDSSGDHGVPNGLLLAFGVCTTLVVVVHLMALMISTCLLPHIEAVTHLGVAGAKESPHDKFRYYIDLAWMFSTGLGILLFLAEIGLVAWVRFYNTSRVTAIVCTAILVPTVLVFVTFALFFYRRLTSHHLERIDREIENLDEEAQDLQAQRGMAWPTSVSVGGIGIDPHLGGLSMNAACSESV</sequence>
<evidence type="ECO:0000256" key="2">
    <source>
        <dbReference type="ARBA" id="ARBA00008062"/>
    </source>
</evidence>
<evidence type="ECO:0000313" key="7">
    <source>
        <dbReference type="Proteomes" id="UP000695022"/>
    </source>
</evidence>
<evidence type="ECO:0000256" key="4">
    <source>
        <dbReference type="ARBA" id="ARBA00022989"/>
    </source>
</evidence>
<feature type="transmembrane region" description="Helical" evidence="6">
    <location>
        <begin position="169"/>
        <end position="193"/>
    </location>
</feature>
<comment type="subcellular location">
    <subcellularLocation>
        <location evidence="1">Membrane</location>
        <topology evidence="1">Multi-pass membrane protein</topology>
    </subcellularLocation>
</comment>
<evidence type="ECO:0000256" key="3">
    <source>
        <dbReference type="ARBA" id="ARBA00022692"/>
    </source>
</evidence>
<dbReference type="RefSeq" id="XP_014676992.1">
    <property type="nucleotide sequence ID" value="XM_014821506.1"/>
</dbReference>
<evidence type="ECO:0000313" key="8">
    <source>
        <dbReference type="RefSeq" id="XP_014676992.1"/>
    </source>
</evidence>
<keyword evidence="7" id="KW-1185">Reference proteome</keyword>
<feature type="transmembrane region" description="Helical" evidence="6">
    <location>
        <begin position="138"/>
        <end position="163"/>
    </location>
</feature>
<gene>
    <name evidence="8" type="primary">LOC106816863</name>
</gene>
<dbReference type="InterPro" id="IPR038350">
    <property type="entry name" value="Orai_sf"/>
</dbReference>
<accession>A0ABM1EXS1</accession>
<keyword evidence="5 6" id="KW-0472">Membrane</keyword>
<evidence type="ECO:0000256" key="5">
    <source>
        <dbReference type="ARBA" id="ARBA00023136"/>
    </source>
</evidence>
<dbReference type="PANTHER" id="PTHR31501">
    <property type="entry name" value="CALCIUM RELEASE-ACTIVATED CALCIUM CHANNEL PROTEIN 1"/>
    <property type="match status" value="1"/>
</dbReference>
<dbReference type="PANTHER" id="PTHR31501:SF7">
    <property type="entry name" value="CALCIUM RELEASE-ACTIVATED CALCIUM CHANNEL PROTEIN 1"/>
    <property type="match status" value="1"/>
</dbReference>
<dbReference type="GeneID" id="106816863"/>
<proteinExistence type="inferred from homology"/>
<comment type="similarity">
    <text evidence="2">Belongs to the Orai family.</text>
</comment>
<feature type="transmembrane region" description="Helical" evidence="6">
    <location>
        <begin position="84"/>
        <end position="105"/>
    </location>
</feature>